<dbReference type="GO" id="GO:0016050">
    <property type="term" value="P:vesicle organization"/>
    <property type="evidence" value="ECO:0007669"/>
    <property type="project" value="TreeGrafter"/>
</dbReference>
<keyword evidence="4" id="KW-0813">Transport</keyword>
<dbReference type="GO" id="GO:1901981">
    <property type="term" value="F:phosphatidylinositol phosphate binding"/>
    <property type="evidence" value="ECO:0007669"/>
    <property type="project" value="TreeGrafter"/>
</dbReference>
<evidence type="ECO:0000313" key="13">
    <source>
        <dbReference type="EMBL" id="KAG5264510.1"/>
    </source>
</evidence>
<evidence type="ECO:0000256" key="11">
    <source>
        <dbReference type="SAM" id="MobiDB-lite"/>
    </source>
</evidence>
<keyword evidence="8" id="KW-0446">Lipid-binding</keyword>
<organism evidence="13 14">
    <name type="scientific">Alosa alosa</name>
    <name type="common">allis shad</name>
    <dbReference type="NCBI Taxonomy" id="278164"/>
    <lineage>
        <taxon>Eukaryota</taxon>
        <taxon>Metazoa</taxon>
        <taxon>Chordata</taxon>
        <taxon>Craniata</taxon>
        <taxon>Vertebrata</taxon>
        <taxon>Euteleostomi</taxon>
        <taxon>Actinopterygii</taxon>
        <taxon>Neopterygii</taxon>
        <taxon>Teleostei</taxon>
        <taxon>Clupei</taxon>
        <taxon>Clupeiformes</taxon>
        <taxon>Clupeoidei</taxon>
        <taxon>Clupeidae</taxon>
        <taxon>Alosa</taxon>
    </lineage>
</organism>
<dbReference type="PANTHER" id="PTHR46209:SF2">
    <property type="entry name" value="SORTING NEXIN-10"/>
    <property type="match status" value="1"/>
</dbReference>
<gene>
    <name evidence="13" type="ORF">AALO_G00255050</name>
</gene>
<evidence type="ECO:0000256" key="2">
    <source>
        <dbReference type="ARBA" id="ARBA00004496"/>
    </source>
</evidence>
<dbReference type="SUPFAM" id="SSF64268">
    <property type="entry name" value="PX domain"/>
    <property type="match status" value="1"/>
</dbReference>
<dbReference type="AlphaFoldDB" id="A0AAV6FP53"/>
<keyword evidence="14" id="KW-1185">Reference proteome</keyword>
<keyword evidence="6" id="KW-0967">Endosome</keyword>
<evidence type="ECO:0000256" key="9">
    <source>
        <dbReference type="ARBA" id="ARBA00023136"/>
    </source>
</evidence>
<dbReference type="Proteomes" id="UP000823561">
    <property type="component" value="Chromosome 20"/>
</dbReference>
<evidence type="ECO:0000256" key="6">
    <source>
        <dbReference type="ARBA" id="ARBA00022753"/>
    </source>
</evidence>
<comment type="caution">
    <text evidence="13">The sequence shown here is derived from an EMBL/GenBank/DDBJ whole genome shotgun (WGS) entry which is preliminary data.</text>
</comment>
<dbReference type="EMBL" id="JADWDJ010000020">
    <property type="protein sequence ID" value="KAG5264510.1"/>
    <property type="molecule type" value="Genomic_DNA"/>
</dbReference>
<comment type="similarity">
    <text evidence="3">Belongs to the sorting nexin family.</text>
</comment>
<dbReference type="GO" id="GO:0006886">
    <property type="term" value="P:intracellular protein transport"/>
    <property type="evidence" value="ECO:0007669"/>
    <property type="project" value="InterPro"/>
</dbReference>
<evidence type="ECO:0000256" key="3">
    <source>
        <dbReference type="ARBA" id="ARBA00010883"/>
    </source>
</evidence>
<dbReference type="PANTHER" id="PTHR46209">
    <property type="entry name" value="PX DOMAIN-CONTAINING PROTEIN"/>
    <property type="match status" value="1"/>
</dbReference>
<dbReference type="Pfam" id="PF00787">
    <property type="entry name" value="PX"/>
    <property type="match status" value="1"/>
</dbReference>
<evidence type="ECO:0000256" key="10">
    <source>
        <dbReference type="ARBA" id="ARBA00029433"/>
    </source>
</evidence>
<comment type="subcellular location">
    <subcellularLocation>
        <location evidence="2">Cytoplasm</location>
    </subcellularLocation>
    <subcellularLocation>
        <location evidence="10">Endomembrane system</location>
        <topology evidence="10">Peripheral membrane protein</topology>
        <orientation evidence="10">Cytoplasmic side</orientation>
    </subcellularLocation>
    <subcellularLocation>
        <location evidence="1">Endosome</location>
    </subcellularLocation>
</comment>
<evidence type="ECO:0000256" key="1">
    <source>
        <dbReference type="ARBA" id="ARBA00004177"/>
    </source>
</evidence>
<dbReference type="InterPro" id="IPR036871">
    <property type="entry name" value="PX_dom_sf"/>
</dbReference>
<feature type="region of interest" description="Disordered" evidence="11">
    <location>
        <begin position="199"/>
        <end position="224"/>
    </location>
</feature>
<evidence type="ECO:0000256" key="8">
    <source>
        <dbReference type="ARBA" id="ARBA00023121"/>
    </source>
</evidence>
<name>A0AAV6FP53_9TELE</name>
<dbReference type="InterPro" id="IPR043544">
    <property type="entry name" value="SNX10/11"/>
</dbReference>
<dbReference type="GO" id="GO:0005768">
    <property type="term" value="C:endosome"/>
    <property type="evidence" value="ECO:0007669"/>
    <property type="project" value="UniProtKB-SubCell"/>
</dbReference>
<sequence>MKQSSARGWTIEHRKLSESVMDGLMIDSPQKEFICVCVRDPRCHKENFWHTHIDYEICLYTNSMCFRKKTSCVRRRYSEFVWLRQRLQDNEFLIDLPKLPPWNPFFSLGNSCHVADRMKGLQKFLEDVLQTPFFLSESRLHLFLQSHLNIMKIDACAQGLTRYTVEQAIQGCTCNLSRFPFDDEESKIGCDSDCESNSSSGLGHSMEPTMSLSEGTSASDYHEV</sequence>
<feature type="domain" description="PX" evidence="12">
    <location>
        <begin position="33"/>
        <end position="150"/>
    </location>
</feature>
<dbReference type="GO" id="GO:0060271">
    <property type="term" value="P:cilium assembly"/>
    <property type="evidence" value="ECO:0007669"/>
    <property type="project" value="TreeGrafter"/>
</dbReference>
<evidence type="ECO:0000313" key="14">
    <source>
        <dbReference type="Proteomes" id="UP000823561"/>
    </source>
</evidence>
<accession>A0AAV6FP53</accession>
<dbReference type="CDD" id="cd06898">
    <property type="entry name" value="PX_SNX10"/>
    <property type="match status" value="1"/>
</dbReference>
<proteinExistence type="inferred from homology"/>
<dbReference type="InterPro" id="IPR001683">
    <property type="entry name" value="PX_dom"/>
</dbReference>
<dbReference type="Gene3D" id="3.30.1520.10">
    <property type="entry name" value="Phox-like domain"/>
    <property type="match status" value="1"/>
</dbReference>
<keyword evidence="9" id="KW-0472">Membrane</keyword>
<dbReference type="PROSITE" id="PS50195">
    <property type="entry name" value="PX"/>
    <property type="match status" value="1"/>
</dbReference>
<evidence type="ECO:0000259" key="12">
    <source>
        <dbReference type="PROSITE" id="PS50195"/>
    </source>
</evidence>
<evidence type="ECO:0000256" key="4">
    <source>
        <dbReference type="ARBA" id="ARBA00022448"/>
    </source>
</evidence>
<keyword evidence="7" id="KW-0653">Protein transport</keyword>
<keyword evidence="5" id="KW-0963">Cytoplasm</keyword>
<dbReference type="SMART" id="SM00312">
    <property type="entry name" value="PX"/>
    <property type="match status" value="1"/>
</dbReference>
<protein>
    <recommendedName>
        <fullName evidence="12">PX domain-containing protein</fullName>
    </recommendedName>
</protein>
<evidence type="ECO:0000256" key="7">
    <source>
        <dbReference type="ARBA" id="ARBA00022927"/>
    </source>
</evidence>
<evidence type="ECO:0000256" key="5">
    <source>
        <dbReference type="ARBA" id="ARBA00022490"/>
    </source>
</evidence>
<reference evidence="13" key="1">
    <citation type="submission" date="2020-10" db="EMBL/GenBank/DDBJ databases">
        <title>Chromosome-scale genome assembly of the Allis shad, Alosa alosa.</title>
        <authorList>
            <person name="Margot Z."/>
            <person name="Christophe K."/>
            <person name="Cabau C."/>
            <person name="Louis A."/>
            <person name="Berthelot C."/>
            <person name="Parey E."/>
            <person name="Roest Crollius H."/>
            <person name="Montfort J."/>
            <person name="Robinson-Rechavi M."/>
            <person name="Bucao C."/>
            <person name="Bouchez O."/>
            <person name="Gislard M."/>
            <person name="Lluch J."/>
            <person name="Milhes M."/>
            <person name="Lampietro C."/>
            <person name="Lopez Roques C."/>
            <person name="Donnadieu C."/>
            <person name="Braasch I."/>
            <person name="Desvignes T."/>
            <person name="Postlethwait J."/>
            <person name="Bobe J."/>
            <person name="Guiguen Y."/>
        </authorList>
    </citation>
    <scope>NUCLEOTIDE SEQUENCE</scope>
    <source>
        <strain evidence="13">M-15738</strain>
        <tissue evidence="13">Blood</tissue>
    </source>
</reference>